<dbReference type="OrthoDB" id="2067502at2"/>
<accession>A0A1I0QAM5</accession>
<organism evidence="2 3">
    <name type="scientific">[Clostridium] fimetarium</name>
    <dbReference type="NCBI Taxonomy" id="99656"/>
    <lineage>
        <taxon>Bacteria</taxon>
        <taxon>Bacillati</taxon>
        <taxon>Bacillota</taxon>
        <taxon>Clostridia</taxon>
        <taxon>Lachnospirales</taxon>
        <taxon>Lachnospiraceae</taxon>
    </lineage>
</organism>
<dbReference type="RefSeq" id="WP_092453752.1">
    <property type="nucleotide sequence ID" value="NZ_FOJI01000007.1"/>
</dbReference>
<gene>
    <name evidence="2" type="ORF">SAMN05421659_107142</name>
</gene>
<sequence>MDENLFGMSIDDIHTDKSINLAKEYHFKTIDENIPKTNKSKSSNATNVVSSDEPNENNTNVK</sequence>
<protein>
    <submittedName>
        <fullName evidence="2">Uncharacterized protein</fullName>
    </submittedName>
</protein>
<reference evidence="2 3" key="1">
    <citation type="submission" date="2016-10" db="EMBL/GenBank/DDBJ databases">
        <authorList>
            <person name="de Groot N.N."/>
        </authorList>
    </citation>
    <scope>NUCLEOTIDE SEQUENCE [LARGE SCALE GENOMIC DNA]</scope>
    <source>
        <strain evidence="2 3">DSM 9179</strain>
    </source>
</reference>
<dbReference type="AlphaFoldDB" id="A0A1I0QAM5"/>
<feature type="compositionally biased region" description="Polar residues" evidence="1">
    <location>
        <begin position="35"/>
        <end position="62"/>
    </location>
</feature>
<name>A0A1I0QAM5_9FIRM</name>
<evidence type="ECO:0000313" key="2">
    <source>
        <dbReference type="EMBL" id="SEW24068.1"/>
    </source>
</evidence>
<dbReference type="Proteomes" id="UP000199701">
    <property type="component" value="Unassembled WGS sequence"/>
</dbReference>
<feature type="region of interest" description="Disordered" evidence="1">
    <location>
        <begin position="31"/>
        <end position="62"/>
    </location>
</feature>
<evidence type="ECO:0000313" key="3">
    <source>
        <dbReference type="Proteomes" id="UP000199701"/>
    </source>
</evidence>
<dbReference type="EMBL" id="FOJI01000007">
    <property type="protein sequence ID" value="SEW24068.1"/>
    <property type="molecule type" value="Genomic_DNA"/>
</dbReference>
<evidence type="ECO:0000256" key="1">
    <source>
        <dbReference type="SAM" id="MobiDB-lite"/>
    </source>
</evidence>
<keyword evidence="3" id="KW-1185">Reference proteome</keyword>
<proteinExistence type="predicted"/>